<sequence length="60" mass="6194">MEHLLVLVGPNSVVVLADNEFSAINMGVDESGGSNLFAFGPAWPDGIIDLVDELAPAVVA</sequence>
<reference evidence="1" key="1">
    <citation type="submission" date="2015-04" db="UniProtKB">
        <authorList>
            <consortium name="EnsemblPlants"/>
        </authorList>
    </citation>
    <scope>IDENTIFICATION</scope>
</reference>
<protein>
    <submittedName>
        <fullName evidence="1">Uncharacterized protein</fullName>
    </submittedName>
</protein>
<organism evidence="1">
    <name type="scientific">Oryza punctata</name>
    <name type="common">Red rice</name>
    <dbReference type="NCBI Taxonomy" id="4537"/>
    <lineage>
        <taxon>Eukaryota</taxon>
        <taxon>Viridiplantae</taxon>
        <taxon>Streptophyta</taxon>
        <taxon>Embryophyta</taxon>
        <taxon>Tracheophyta</taxon>
        <taxon>Spermatophyta</taxon>
        <taxon>Magnoliopsida</taxon>
        <taxon>Liliopsida</taxon>
        <taxon>Poales</taxon>
        <taxon>Poaceae</taxon>
        <taxon>BOP clade</taxon>
        <taxon>Oryzoideae</taxon>
        <taxon>Oryzeae</taxon>
        <taxon>Oryzinae</taxon>
        <taxon>Oryza</taxon>
    </lineage>
</organism>
<proteinExistence type="predicted"/>
<evidence type="ECO:0000313" key="2">
    <source>
        <dbReference type="Proteomes" id="UP000026962"/>
    </source>
</evidence>
<dbReference type="AlphaFoldDB" id="A0A0E0M719"/>
<dbReference type="HOGENOM" id="CLU_199329_0_0_1"/>
<dbReference type="EnsemblPlants" id="OPUNC10G06900.1">
    <property type="protein sequence ID" value="OPUNC10G06900.1"/>
    <property type="gene ID" value="OPUNC10G06900"/>
</dbReference>
<reference evidence="1" key="2">
    <citation type="submission" date="2018-05" db="EMBL/GenBank/DDBJ databases">
        <title>OpunRS2 (Oryza punctata Reference Sequence Version 2).</title>
        <authorList>
            <person name="Zhang J."/>
            <person name="Kudrna D."/>
            <person name="Lee S."/>
            <person name="Talag J."/>
            <person name="Welchert J."/>
            <person name="Wing R.A."/>
        </authorList>
    </citation>
    <scope>NUCLEOTIDE SEQUENCE [LARGE SCALE GENOMIC DNA]</scope>
</reference>
<evidence type="ECO:0000313" key="1">
    <source>
        <dbReference type="EnsemblPlants" id="OPUNC10G06900.1"/>
    </source>
</evidence>
<name>A0A0E0M719_ORYPU</name>
<keyword evidence="2" id="KW-1185">Reference proteome</keyword>
<dbReference type="Proteomes" id="UP000026962">
    <property type="component" value="Chromosome 10"/>
</dbReference>
<dbReference type="Gramene" id="OPUNC10G06900.1">
    <property type="protein sequence ID" value="OPUNC10G06900.1"/>
    <property type="gene ID" value="OPUNC10G06900"/>
</dbReference>
<accession>A0A0E0M719</accession>